<dbReference type="InterPro" id="IPR001247">
    <property type="entry name" value="ExoRNase_PH_dom1"/>
</dbReference>
<dbReference type="InterPro" id="IPR036345">
    <property type="entry name" value="ExoRNase_PH_dom2_sf"/>
</dbReference>
<gene>
    <name evidence="9" type="ORF">RUM43_002436</name>
</gene>
<evidence type="ECO:0000256" key="6">
    <source>
        <dbReference type="ARBA" id="ARBA00042523"/>
    </source>
</evidence>
<evidence type="ECO:0000256" key="3">
    <source>
        <dbReference type="ARBA" id="ARBA00006678"/>
    </source>
</evidence>
<dbReference type="GO" id="GO:0034475">
    <property type="term" value="P:U4 snRNA 3'-end processing"/>
    <property type="evidence" value="ECO:0007669"/>
    <property type="project" value="TreeGrafter"/>
</dbReference>
<dbReference type="GO" id="GO:0071035">
    <property type="term" value="P:nuclear polyadenylation-dependent rRNA catabolic process"/>
    <property type="evidence" value="ECO:0007669"/>
    <property type="project" value="TreeGrafter"/>
</dbReference>
<dbReference type="InterPro" id="IPR020568">
    <property type="entry name" value="Ribosomal_Su5_D2-typ_SF"/>
</dbReference>
<dbReference type="InterPro" id="IPR027408">
    <property type="entry name" value="PNPase/RNase_PH_dom_sf"/>
</dbReference>
<dbReference type="EMBL" id="JAWJWE010000036">
    <property type="protein sequence ID" value="KAK6628621.1"/>
    <property type="molecule type" value="Genomic_DNA"/>
</dbReference>
<dbReference type="GO" id="GO:0034476">
    <property type="term" value="P:U5 snRNA 3'-end processing"/>
    <property type="evidence" value="ECO:0007669"/>
    <property type="project" value="TreeGrafter"/>
</dbReference>
<dbReference type="GO" id="GO:0035925">
    <property type="term" value="F:mRNA 3'-UTR AU-rich region binding"/>
    <property type="evidence" value="ECO:0007669"/>
    <property type="project" value="TreeGrafter"/>
</dbReference>
<dbReference type="GO" id="GO:0034473">
    <property type="term" value="P:U1 snRNA 3'-end processing"/>
    <property type="evidence" value="ECO:0007669"/>
    <property type="project" value="TreeGrafter"/>
</dbReference>
<dbReference type="Gene3D" id="3.30.230.70">
    <property type="entry name" value="GHMP Kinase, N-terminal domain"/>
    <property type="match status" value="1"/>
</dbReference>
<proteinExistence type="inferred from homology"/>
<evidence type="ECO:0000256" key="5">
    <source>
        <dbReference type="ARBA" id="ARBA00022835"/>
    </source>
</evidence>
<dbReference type="AlphaFoldDB" id="A0AAN8NZ71"/>
<dbReference type="GO" id="GO:0016075">
    <property type="term" value="P:rRNA catabolic process"/>
    <property type="evidence" value="ECO:0007669"/>
    <property type="project" value="TreeGrafter"/>
</dbReference>
<dbReference type="InterPro" id="IPR015847">
    <property type="entry name" value="ExoRNase_PH_dom2"/>
</dbReference>
<keyword evidence="4" id="KW-0963">Cytoplasm</keyword>
<dbReference type="SUPFAM" id="SSF55666">
    <property type="entry name" value="Ribonuclease PH domain 2-like"/>
    <property type="match status" value="1"/>
</dbReference>
<dbReference type="PANTHER" id="PTHR11097">
    <property type="entry name" value="EXOSOME COMPLEX EXONUCLEASE RIBOSOMAL RNA PROCESSING PROTEIN"/>
    <property type="match status" value="1"/>
</dbReference>
<evidence type="ECO:0000256" key="1">
    <source>
        <dbReference type="ARBA" id="ARBA00004496"/>
    </source>
</evidence>
<evidence type="ECO:0000259" key="7">
    <source>
        <dbReference type="Pfam" id="PF01138"/>
    </source>
</evidence>
<organism evidence="9 10">
    <name type="scientific">Polyplax serrata</name>
    <name type="common">Common mouse louse</name>
    <dbReference type="NCBI Taxonomy" id="468196"/>
    <lineage>
        <taxon>Eukaryota</taxon>
        <taxon>Metazoa</taxon>
        <taxon>Ecdysozoa</taxon>
        <taxon>Arthropoda</taxon>
        <taxon>Hexapoda</taxon>
        <taxon>Insecta</taxon>
        <taxon>Pterygota</taxon>
        <taxon>Neoptera</taxon>
        <taxon>Paraneoptera</taxon>
        <taxon>Psocodea</taxon>
        <taxon>Troctomorpha</taxon>
        <taxon>Phthiraptera</taxon>
        <taxon>Anoplura</taxon>
        <taxon>Polyplacidae</taxon>
        <taxon>Polyplax</taxon>
    </lineage>
</organism>
<dbReference type="GO" id="GO:0000177">
    <property type="term" value="C:cytoplasmic exosome (RNase complex)"/>
    <property type="evidence" value="ECO:0007669"/>
    <property type="project" value="TreeGrafter"/>
</dbReference>
<dbReference type="Pfam" id="PF01138">
    <property type="entry name" value="RNase_PH"/>
    <property type="match status" value="1"/>
</dbReference>
<dbReference type="GO" id="GO:0071038">
    <property type="term" value="P:TRAMP-dependent tRNA surveillance pathway"/>
    <property type="evidence" value="ECO:0007669"/>
    <property type="project" value="TreeGrafter"/>
</dbReference>
<accession>A0AAN8NZ71</accession>
<dbReference type="GO" id="GO:0005730">
    <property type="term" value="C:nucleolus"/>
    <property type="evidence" value="ECO:0007669"/>
    <property type="project" value="UniProtKB-SubCell"/>
</dbReference>
<dbReference type="GO" id="GO:0000467">
    <property type="term" value="P:exonucleolytic trimming to generate mature 3'-end of 5.8S rRNA from tricistronic rRNA transcript (SSU-rRNA, 5.8S rRNA, LSU-rRNA)"/>
    <property type="evidence" value="ECO:0007669"/>
    <property type="project" value="TreeGrafter"/>
</dbReference>
<name>A0AAN8NZ71_POLSC</name>
<evidence type="ECO:0000259" key="8">
    <source>
        <dbReference type="Pfam" id="PF03725"/>
    </source>
</evidence>
<evidence type="ECO:0000256" key="4">
    <source>
        <dbReference type="ARBA" id="ARBA00022490"/>
    </source>
</evidence>
<dbReference type="PANTHER" id="PTHR11097:SF8">
    <property type="entry name" value="EXOSOME COMPLEX COMPONENT RRP42"/>
    <property type="match status" value="1"/>
</dbReference>
<protein>
    <recommendedName>
        <fullName evidence="6">Ribosomal RNA-processing protein 42</fullName>
    </recommendedName>
</protein>
<dbReference type="CDD" id="cd11367">
    <property type="entry name" value="RNase_PH_RRP42"/>
    <property type="match status" value="1"/>
</dbReference>
<dbReference type="Pfam" id="PF03725">
    <property type="entry name" value="RNase_PH_C"/>
    <property type="match status" value="1"/>
</dbReference>
<keyword evidence="5" id="KW-0271">Exosome</keyword>
<feature type="domain" description="Exoribonuclease phosphorolytic" evidence="8">
    <location>
        <begin position="198"/>
        <end position="260"/>
    </location>
</feature>
<dbReference type="GO" id="GO:0071028">
    <property type="term" value="P:nuclear mRNA surveillance"/>
    <property type="evidence" value="ECO:0007669"/>
    <property type="project" value="TreeGrafter"/>
</dbReference>
<dbReference type="SUPFAM" id="SSF54211">
    <property type="entry name" value="Ribosomal protein S5 domain 2-like"/>
    <property type="match status" value="1"/>
</dbReference>
<evidence type="ECO:0000256" key="2">
    <source>
        <dbReference type="ARBA" id="ARBA00004604"/>
    </source>
</evidence>
<dbReference type="InterPro" id="IPR050590">
    <property type="entry name" value="Exosome_comp_Rrp42_subfam"/>
</dbReference>
<dbReference type="Proteomes" id="UP001372834">
    <property type="component" value="Unassembled WGS sequence"/>
</dbReference>
<comment type="subcellular location">
    <subcellularLocation>
        <location evidence="1">Cytoplasm</location>
    </subcellularLocation>
    <subcellularLocation>
        <location evidence="2">Nucleus</location>
        <location evidence="2">Nucleolus</location>
    </subcellularLocation>
</comment>
<sequence>MAVSCYSDAEKIFILHGVEENFRYDGRTRSEYRPMELETDIVPHASGSARLRLANTDILVGVKAEIDKPTTENPDKGKIEFFVDCSANATPAFEGRGGEDLANELSGALTRAYSAPHAIDQKALCILPKFQCWKLYVDILILECGGNLFDAVGLGVKAALRNTLIPQVVAATLDGADPELVLSDDPYNCWKLDTSNSPLLVSVMKIGDSCVVDPGAEEEAVSGGGVLVSYARGAVTSVLKISGGSLHPATLRDMIQLGASAGECLQESLERALKEEDALGPKREKAGFLK</sequence>
<comment type="similarity">
    <text evidence="3">Belongs to the RNase PH family.</text>
</comment>
<feature type="domain" description="Exoribonuclease phosphorolytic" evidence="7">
    <location>
        <begin position="31"/>
        <end position="166"/>
    </location>
</feature>
<evidence type="ECO:0000313" key="10">
    <source>
        <dbReference type="Proteomes" id="UP001372834"/>
    </source>
</evidence>
<reference evidence="9 10" key="1">
    <citation type="submission" date="2023-10" db="EMBL/GenBank/DDBJ databases">
        <title>Genomes of two closely related lineages of the louse Polyplax serrata with different host specificities.</title>
        <authorList>
            <person name="Martinu J."/>
            <person name="Tarabai H."/>
            <person name="Stefka J."/>
            <person name="Hypsa V."/>
        </authorList>
    </citation>
    <scope>NUCLEOTIDE SEQUENCE [LARGE SCALE GENOMIC DNA]</scope>
    <source>
        <strain evidence="9">HR10_N</strain>
    </source>
</reference>
<evidence type="ECO:0000313" key="9">
    <source>
        <dbReference type="EMBL" id="KAK6628621.1"/>
    </source>
</evidence>
<comment type="caution">
    <text evidence="9">The sequence shown here is derived from an EMBL/GenBank/DDBJ whole genome shotgun (WGS) entry which is preliminary data.</text>
</comment>
<dbReference type="GO" id="GO:0000176">
    <property type="term" value="C:nuclear exosome (RNase complex)"/>
    <property type="evidence" value="ECO:0007669"/>
    <property type="project" value="TreeGrafter"/>
</dbReference>